<gene>
    <name evidence="11" type="ordered locus">Francci3_4185</name>
</gene>
<dbReference type="EC" id="2.7.11.1" evidence="2"/>
<evidence type="ECO:0000256" key="7">
    <source>
        <dbReference type="ARBA" id="ARBA00022840"/>
    </source>
</evidence>
<dbReference type="PROSITE" id="PS00107">
    <property type="entry name" value="PROTEIN_KINASE_ATP"/>
    <property type="match status" value="1"/>
</dbReference>
<dbReference type="InterPro" id="IPR001258">
    <property type="entry name" value="NHL_repeat"/>
</dbReference>
<dbReference type="CDD" id="cd14014">
    <property type="entry name" value="STKc_PknB_like"/>
    <property type="match status" value="1"/>
</dbReference>
<keyword evidence="4" id="KW-0677">Repeat</keyword>
<dbReference type="KEGG" id="fra:Francci3_4185"/>
<dbReference type="RefSeq" id="WP_011438547.1">
    <property type="nucleotide sequence ID" value="NC_007777.1"/>
</dbReference>
<dbReference type="Gene3D" id="1.10.510.10">
    <property type="entry name" value="Transferase(Phosphotransferase) domain 1"/>
    <property type="match status" value="1"/>
</dbReference>
<dbReference type="SMART" id="SM00220">
    <property type="entry name" value="S_TKc"/>
    <property type="match status" value="1"/>
</dbReference>
<dbReference type="eggNOG" id="COG3391">
    <property type="taxonomic scope" value="Bacteria"/>
</dbReference>
<dbReference type="InterPro" id="IPR011009">
    <property type="entry name" value="Kinase-like_dom_sf"/>
</dbReference>
<dbReference type="EMBL" id="CP000249">
    <property type="protein sequence ID" value="ABD13533.1"/>
    <property type="molecule type" value="Genomic_DNA"/>
</dbReference>
<keyword evidence="6 11" id="KW-0418">Kinase</keyword>
<evidence type="ECO:0000256" key="8">
    <source>
        <dbReference type="PROSITE-ProRule" id="PRU10141"/>
    </source>
</evidence>
<evidence type="ECO:0000259" key="10">
    <source>
        <dbReference type="PROSITE" id="PS50011"/>
    </source>
</evidence>
<keyword evidence="7 8" id="KW-0067">ATP-binding</keyword>
<dbReference type="PROSITE" id="PS50011">
    <property type="entry name" value="PROTEIN_KINASE_DOM"/>
    <property type="match status" value="1"/>
</dbReference>
<dbReference type="PROSITE" id="PS00108">
    <property type="entry name" value="PROTEIN_KINASE_ST"/>
    <property type="match status" value="1"/>
</dbReference>
<name>Q2J5A9_FRACC</name>
<dbReference type="SUPFAM" id="SSF56112">
    <property type="entry name" value="Protein kinase-like (PK-like)"/>
    <property type="match status" value="1"/>
</dbReference>
<dbReference type="GO" id="GO:0004674">
    <property type="term" value="F:protein serine/threonine kinase activity"/>
    <property type="evidence" value="ECO:0007669"/>
    <property type="project" value="UniProtKB-KW"/>
</dbReference>
<dbReference type="Pfam" id="PF01436">
    <property type="entry name" value="NHL"/>
    <property type="match status" value="1"/>
</dbReference>
<dbReference type="Proteomes" id="UP000001937">
    <property type="component" value="Chromosome"/>
</dbReference>
<organism evidence="11 12">
    <name type="scientific">Frankia casuarinae (strain DSM 45818 / CECT 9043 / HFP020203 / CcI3)</name>
    <dbReference type="NCBI Taxonomy" id="106370"/>
    <lineage>
        <taxon>Bacteria</taxon>
        <taxon>Bacillati</taxon>
        <taxon>Actinomycetota</taxon>
        <taxon>Actinomycetes</taxon>
        <taxon>Frankiales</taxon>
        <taxon>Frankiaceae</taxon>
        <taxon>Frankia</taxon>
    </lineage>
</organism>
<accession>Q2J5A9</accession>
<protein>
    <recommendedName>
        <fullName evidence="2">non-specific serine/threonine protein kinase</fullName>
        <ecNumber evidence="2">2.7.11.1</ecNumber>
    </recommendedName>
</protein>
<proteinExistence type="inferred from homology"/>
<feature type="region of interest" description="Disordered" evidence="9">
    <location>
        <begin position="297"/>
        <end position="403"/>
    </location>
</feature>
<dbReference type="eggNOG" id="COG0515">
    <property type="taxonomic scope" value="Bacteria"/>
</dbReference>
<feature type="compositionally biased region" description="Pro residues" evidence="9">
    <location>
        <begin position="308"/>
        <end position="384"/>
    </location>
</feature>
<dbReference type="InterPro" id="IPR050660">
    <property type="entry name" value="NEK_Ser/Thr_kinase"/>
</dbReference>
<keyword evidence="3" id="KW-0808">Transferase</keyword>
<evidence type="ECO:0000313" key="11">
    <source>
        <dbReference type="EMBL" id="ABD13533.1"/>
    </source>
</evidence>
<dbReference type="GO" id="GO:0005524">
    <property type="term" value="F:ATP binding"/>
    <property type="evidence" value="ECO:0007669"/>
    <property type="project" value="UniProtKB-UniRule"/>
</dbReference>
<dbReference type="InterPro" id="IPR011042">
    <property type="entry name" value="6-blade_b-propeller_TolB-like"/>
</dbReference>
<dbReference type="InterPro" id="IPR008271">
    <property type="entry name" value="Ser/Thr_kinase_AS"/>
</dbReference>
<evidence type="ECO:0000256" key="1">
    <source>
        <dbReference type="ARBA" id="ARBA00010886"/>
    </source>
</evidence>
<dbReference type="Gene3D" id="2.120.10.30">
    <property type="entry name" value="TolB, C-terminal domain"/>
    <property type="match status" value="2"/>
</dbReference>
<dbReference type="AlphaFoldDB" id="Q2J5A9"/>
<dbReference type="HOGENOM" id="CLU_383001_0_0_11"/>
<keyword evidence="11" id="KW-0723">Serine/threonine-protein kinase</keyword>
<feature type="domain" description="Protein kinase" evidence="10">
    <location>
        <begin position="23"/>
        <end position="281"/>
    </location>
</feature>
<dbReference type="Pfam" id="PF00069">
    <property type="entry name" value="Pkinase"/>
    <property type="match status" value="1"/>
</dbReference>
<comment type="similarity">
    <text evidence="1">Belongs to the protein kinase superfamily. NEK Ser/Thr protein kinase family. NIMA subfamily.</text>
</comment>
<feature type="binding site" evidence="8">
    <location>
        <position position="52"/>
    </location>
    <ligand>
        <name>ATP</name>
        <dbReference type="ChEBI" id="CHEBI:30616"/>
    </ligand>
</feature>
<dbReference type="STRING" id="106370.Francci3_4185"/>
<dbReference type="InterPro" id="IPR017441">
    <property type="entry name" value="Protein_kinase_ATP_BS"/>
</dbReference>
<dbReference type="PANTHER" id="PTHR43671:SF13">
    <property type="entry name" value="SERINE_THREONINE-PROTEIN KINASE NEK2"/>
    <property type="match status" value="1"/>
</dbReference>
<keyword evidence="12" id="KW-1185">Reference proteome</keyword>
<keyword evidence="5 8" id="KW-0547">Nucleotide-binding</keyword>
<evidence type="ECO:0000256" key="6">
    <source>
        <dbReference type="ARBA" id="ARBA00022777"/>
    </source>
</evidence>
<dbReference type="PANTHER" id="PTHR43671">
    <property type="entry name" value="SERINE/THREONINE-PROTEIN KINASE NEK"/>
    <property type="match status" value="1"/>
</dbReference>
<reference evidence="11 12" key="1">
    <citation type="journal article" date="2007" name="Genome Res.">
        <title>Genome characteristics of facultatively symbiotic Frankia sp. strains reflect host range and host plant biogeography.</title>
        <authorList>
            <person name="Normand P."/>
            <person name="Lapierre P."/>
            <person name="Tisa L.S."/>
            <person name="Gogarten J.P."/>
            <person name="Alloisio N."/>
            <person name="Bagnarol E."/>
            <person name="Bassi C.A."/>
            <person name="Berry A.M."/>
            <person name="Bickhart D.M."/>
            <person name="Choisne N."/>
            <person name="Couloux A."/>
            <person name="Cournoyer B."/>
            <person name="Cruveiller S."/>
            <person name="Daubin V."/>
            <person name="Demange N."/>
            <person name="Francino M.P."/>
            <person name="Goltsman E."/>
            <person name="Huang Y."/>
            <person name="Kopp O.R."/>
            <person name="Labarre L."/>
            <person name="Lapidus A."/>
            <person name="Lavire C."/>
            <person name="Marechal J."/>
            <person name="Martinez M."/>
            <person name="Mastronunzio J.E."/>
            <person name="Mullin B.C."/>
            <person name="Niemann J."/>
            <person name="Pujic P."/>
            <person name="Rawnsley T."/>
            <person name="Rouy Z."/>
            <person name="Schenowitz C."/>
            <person name="Sellstedt A."/>
            <person name="Tavares F."/>
            <person name="Tomkins J.P."/>
            <person name="Vallenet D."/>
            <person name="Valverde C."/>
            <person name="Wall L.G."/>
            <person name="Wang Y."/>
            <person name="Medigue C."/>
            <person name="Benson D.R."/>
        </authorList>
    </citation>
    <scope>NUCLEOTIDE SEQUENCE [LARGE SCALE GENOMIC DNA]</scope>
    <source>
        <strain evidence="12">DSM 45818 / CECT 9043 / CcI3</strain>
    </source>
</reference>
<evidence type="ECO:0000256" key="9">
    <source>
        <dbReference type="SAM" id="MobiDB-lite"/>
    </source>
</evidence>
<dbReference type="SUPFAM" id="SSF101898">
    <property type="entry name" value="NHL repeat"/>
    <property type="match status" value="1"/>
</dbReference>
<sequence>MRLTGPEPERFITDRVAEALPAYEVTAMLGHGGHAVVLAGRHRRLGRTVAIKVLSTSAADGGAHGRFLAEARLLAGLDHPHVVRIYDYVESGDLCLLVMERLAGGTVRARAANGLTVDVVCAIGLATAAALECAHAGGILHRDIKPDNILFSADGLLKVTDFGIAKLIGASGAAPSTLVGTPVYMAPEQFDGRPPGPACDLYALGIVLYELLSGRPPFVRALSMAQLMDHHLRVAPQPLDAAPPAIAAVVDRALRKEPGARPPSARAFALDLAAATAHALGAGWLTRCPLPLRLDDDVRDAARGSPPARTPPARTPPARTPPARTPPARTPPARTPPARTPPARTPPARTPPARTPPARTPPARTPPARTPPDTPPSAVPPPATASPRRWSAGVIRRRSLNRTARRDLRPADITSAPLRVDYPYSVVAAPDGAVYVSQRLRHRVLRIERDGRTVHVAGSGKSGPHGDGGPAVNAELDNPCGLALGPDGSLFIADSFNNRIRRVAPDGRIVTVAGSGRHGPPAGPAARHAASLNLAHPHGVYVDAAGLVYVANTGGHQVIRIDPDLRAAPLAGAGVPGLSGDHGPAQFAQLRRPHDVTAPPGRNVYLADTDNHLLRAVDADGIISTAAGMFYGASPDDGAPARIADVGRPHSLAPTPSGGLLVTDPDRGRVRLVTHDRLVRIFADARTGLRRPLGVTVHSDGTAFVVDTAQHLIHRLPVA</sequence>
<evidence type="ECO:0000256" key="3">
    <source>
        <dbReference type="ARBA" id="ARBA00022679"/>
    </source>
</evidence>
<evidence type="ECO:0000313" key="12">
    <source>
        <dbReference type="Proteomes" id="UP000001937"/>
    </source>
</evidence>
<evidence type="ECO:0000256" key="5">
    <source>
        <dbReference type="ARBA" id="ARBA00022741"/>
    </source>
</evidence>
<dbReference type="InterPro" id="IPR000719">
    <property type="entry name" value="Prot_kinase_dom"/>
</dbReference>
<evidence type="ECO:0000256" key="4">
    <source>
        <dbReference type="ARBA" id="ARBA00022737"/>
    </source>
</evidence>
<evidence type="ECO:0000256" key="2">
    <source>
        <dbReference type="ARBA" id="ARBA00012513"/>
    </source>
</evidence>